<dbReference type="SUPFAM" id="SSF111369">
    <property type="entry name" value="HlyD-like secretion proteins"/>
    <property type="match status" value="1"/>
</dbReference>
<dbReference type="InterPro" id="IPR035965">
    <property type="entry name" value="PAS-like_dom_sf"/>
</dbReference>
<comment type="subcellular location">
    <subcellularLocation>
        <location evidence="1">Cell envelope</location>
    </subcellularLocation>
</comment>
<dbReference type="AlphaFoldDB" id="A0A433J9S4"/>
<dbReference type="RefSeq" id="WP_126997602.1">
    <property type="nucleotide sequence ID" value="NZ_JBNPXW010000005.1"/>
</dbReference>
<sequence length="481" mass="49839">MTVLADAFDMPTAVIALDPAGRVARLNPAAASLLGVTGEPPPGCDLPALGRWIGDPAFGAALDRLVLRPGATTTTAPLRMKRGSAPIAATLLPPGSARRGSDGSTALILLTPWLRRPSVMARPVWLATAALGIAVAGWAAAALPGAVATATTAAPPPPTAPVQTAAPMTRLSVVGVIEPSRTVNVIAPFAGTVKEKRFDYGARVERGDRLLVLDGLELEMRMRDAEGALLKAGQRLEEVADWANGADVSRARRQAAAAEREAEQAQQRLREAKPLIDQGIIPRQEYEDLRRQATAQAANLAAAREDLAVVAKKGDRDARRVAELELANAKAKAGELKALLDRATVTAPASGLALKPPAGASSGPSAATAIEAGGALAANQILLVLADLERLSVAARVDEMDVGRLHVGQDVEVSSDALADGPLLGRIGWVAQQATVSDNGSPNATFAIRVDLPPLTEQQGRNVRVGMSANVSIAALMRSAN</sequence>
<evidence type="ECO:0000256" key="3">
    <source>
        <dbReference type="SAM" id="Coils"/>
    </source>
</evidence>
<dbReference type="EMBL" id="RZIJ01000007">
    <property type="protein sequence ID" value="RUQ72039.1"/>
    <property type="molecule type" value="Genomic_DNA"/>
</dbReference>
<dbReference type="SUPFAM" id="SSF55785">
    <property type="entry name" value="PYP-like sensor domain (PAS domain)"/>
    <property type="match status" value="1"/>
</dbReference>
<dbReference type="InterPro" id="IPR058982">
    <property type="entry name" value="Beta-barrel_AprE"/>
</dbReference>
<dbReference type="InterPro" id="IPR000014">
    <property type="entry name" value="PAS"/>
</dbReference>
<gene>
    <name evidence="5" type="ORF">EJ913_10705</name>
</gene>
<dbReference type="Gene3D" id="2.40.50.100">
    <property type="match status" value="1"/>
</dbReference>
<evidence type="ECO:0000256" key="2">
    <source>
        <dbReference type="ARBA" id="ARBA00023054"/>
    </source>
</evidence>
<evidence type="ECO:0000313" key="5">
    <source>
        <dbReference type="EMBL" id="RUQ72039.1"/>
    </source>
</evidence>
<accession>A0A433J9S4</accession>
<reference evidence="5 6" key="1">
    <citation type="submission" date="2018-12" db="EMBL/GenBank/DDBJ databases">
        <authorList>
            <person name="Yang Y."/>
        </authorList>
    </citation>
    <scope>NUCLEOTIDE SEQUENCE [LARGE SCALE GENOMIC DNA]</scope>
    <source>
        <strain evidence="5 6">GSF71</strain>
    </source>
</reference>
<dbReference type="GO" id="GO:0030313">
    <property type="term" value="C:cell envelope"/>
    <property type="evidence" value="ECO:0007669"/>
    <property type="project" value="UniProtKB-SubCell"/>
</dbReference>
<organism evidence="5 6">
    <name type="scientific">Azospirillum doebereinerae</name>
    <dbReference type="NCBI Taxonomy" id="92933"/>
    <lineage>
        <taxon>Bacteria</taxon>
        <taxon>Pseudomonadati</taxon>
        <taxon>Pseudomonadota</taxon>
        <taxon>Alphaproteobacteria</taxon>
        <taxon>Rhodospirillales</taxon>
        <taxon>Azospirillaceae</taxon>
        <taxon>Azospirillum</taxon>
    </lineage>
</organism>
<dbReference type="InterPro" id="IPR050465">
    <property type="entry name" value="UPF0194_transport"/>
</dbReference>
<dbReference type="Gene3D" id="2.40.30.170">
    <property type="match status" value="1"/>
</dbReference>
<keyword evidence="2 3" id="KW-0175">Coiled coil</keyword>
<proteinExistence type="predicted"/>
<feature type="domain" description="PAS" evidence="4">
    <location>
        <begin position="1"/>
        <end position="39"/>
    </location>
</feature>
<dbReference type="OrthoDB" id="9806939at2"/>
<evidence type="ECO:0000313" key="6">
    <source>
        <dbReference type="Proteomes" id="UP000280346"/>
    </source>
</evidence>
<protein>
    <submittedName>
        <fullName evidence="5">HlyD family efflux transporter periplasmic adaptor subunit</fullName>
    </submittedName>
</protein>
<dbReference type="CDD" id="cd00130">
    <property type="entry name" value="PAS"/>
    <property type="match status" value="1"/>
</dbReference>
<dbReference type="PANTHER" id="PTHR32347">
    <property type="entry name" value="EFFLUX SYSTEM COMPONENT YKNX-RELATED"/>
    <property type="match status" value="1"/>
</dbReference>
<comment type="caution">
    <text evidence="5">The sequence shown here is derived from an EMBL/GenBank/DDBJ whole genome shotgun (WGS) entry which is preliminary data.</text>
</comment>
<dbReference type="PROSITE" id="PS50112">
    <property type="entry name" value="PAS"/>
    <property type="match status" value="1"/>
</dbReference>
<feature type="coiled-coil region" evidence="3">
    <location>
        <begin position="248"/>
        <end position="346"/>
    </location>
</feature>
<dbReference type="Pfam" id="PF26002">
    <property type="entry name" value="Beta-barrel_AprE"/>
    <property type="match status" value="1"/>
</dbReference>
<dbReference type="Gene3D" id="1.10.287.470">
    <property type="entry name" value="Helix hairpin bin"/>
    <property type="match status" value="1"/>
</dbReference>
<dbReference type="Proteomes" id="UP000280346">
    <property type="component" value="Unassembled WGS sequence"/>
</dbReference>
<evidence type="ECO:0000256" key="1">
    <source>
        <dbReference type="ARBA" id="ARBA00004196"/>
    </source>
</evidence>
<evidence type="ECO:0000259" key="4">
    <source>
        <dbReference type="PROSITE" id="PS50112"/>
    </source>
</evidence>
<dbReference type="PANTHER" id="PTHR32347:SF14">
    <property type="entry name" value="EFFLUX SYSTEM COMPONENT YKNX-RELATED"/>
    <property type="match status" value="1"/>
</dbReference>
<name>A0A433J9S4_9PROT</name>
<keyword evidence="6" id="KW-1185">Reference proteome</keyword>